<evidence type="ECO:0000256" key="1">
    <source>
        <dbReference type="SAM" id="Phobius"/>
    </source>
</evidence>
<keyword evidence="1" id="KW-1133">Transmembrane helix</keyword>
<feature type="non-terminal residue" evidence="2">
    <location>
        <position position="1"/>
    </location>
</feature>
<dbReference type="EMBL" id="UINC01196080">
    <property type="protein sequence ID" value="SVE12934.1"/>
    <property type="molecule type" value="Genomic_DNA"/>
</dbReference>
<sequence>AAYLFISARTRGDASAEFRKSDLWYRIQKWASPLYLMAVVIIGINRSTYHPGWSDGVRHRFLLFCLIVAAVTFVLSNIAAAVLDVRKEWVYKNLESDLEYLKEQMLQTGVEKRVASDLHVHWLGTAAVLERLIRWPYGPTSEVENAGAGRGVGSASVRKFGDTVLNLTESGLDDFYDKVKPVVSPPRYLTNQYQTISSAFAREQEAARRGTGQFGSFEPEHCTYPLDLEDALTGTAGGLRWPFAYQGYA</sequence>
<feature type="non-terminal residue" evidence="2">
    <location>
        <position position="249"/>
    </location>
</feature>
<gene>
    <name evidence="2" type="ORF">METZ01_LOCUS465788</name>
</gene>
<name>A0A383AZ62_9ZZZZ</name>
<feature type="transmembrane region" description="Helical" evidence="1">
    <location>
        <begin position="30"/>
        <end position="49"/>
    </location>
</feature>
<keyword evidence="1" id="KW-0812">Transmembrane</keyword>
<feature type="transmembrane region" description="Helical" evidence="1">
    <location>
        <begin position="61"/>
        <end position="83"/>
    </location>
</feature>
<protein>
    <submittedName>
        <fullName evidence="2">Uncharacterized protein</fullName>
    </submittedName>
</protein>
<keyword evidence="1" id="KW-0472">Membrane</keyword>
<reference evidence="2" key="1">
    <citation type="submission" date="2018-05" db="EMBL/GenBank/DDBJ databases">
        <authorList>
            <person name="Lanie J.A."/>
            <person name="Ng W.-L."/>
            <person name="Kazmierczak K.M."/>
            <person name="Andrzejewski T.M."/>
            <person name="Davidsen T.M."/>
            <person name="Wayne K.J."/>
            <person name="Tettelin H."/>
            <person name="Glass J.I."/>
            <person name="Rusch D."/>
            <person name="Podicherti R."/>
            <person name="Tsui H.-C.T."/>
            <person name="Winkler M.E."/>
        </authorList>
    </citation>
    <scope>NUCLEOTIDE SEQUENCE</scope>
</reference>
<organism evidence="2">
    <name type="scientific">marine metagenome</name>
    <dbReference type="NCBI Taxonomy" id="408172"/>
    <lineage>
        <taxon>unclassified sequences</taxon>
        <taxon>metagenomes</taxon>
        <taxon>ecological metagenomes</taxon>
    </lineage>
</organism>
<evidence type="ECO:0000313" key="2">
    <source>
        <dbReference type="EMBL" id="SVE12934.1"/>
    </source>
</evidence>
<dbReference type="AlphaFoldDB" id="A0A383AZ62"/>
<proteinExistence type="predicted"/>
<accession>A0A383AZ62</accession>